<gene>
    <name evidence="2" type="ORF">ACFOGH_02920</name>
</gene>
<dbReference type="SUPFAM" id="SSF53187">
    <property type="entry name" value="Zn-dependent exopeptidases"/>
    <property type="match status" value="1"/>
</dbReference>
<dbReference type="Gene3D" id="3.40.630.10">
    <property type="entry name" value="Zn peptidases"/>
    <property type="match status" value="1"/>
</dbReference>
<dbReference type="InterPro" id="IPR036264">
    <property type="entry name" value="Bact_exopeptidase_dim_dom"/>
</dbReference>
<dbReference type="Gene3D" id="3.30.70.360">
    <property type="match status" value="1"/>
</dbReference>
<evidence type="ECO:0000256" key="1">
    <source>
        <dbReference type="ARBA" id="ARBA00022801"/>
    </source>
</evidence>
<evidence type="ECO:0000313" key="3">
    <source>
        <dbReference type="Proteomes" id="UP001595547"/>
    </source>
</evidence>
<dbReference type="NCBIfam" id="TIGR01891">
    <property type="entry name" value="amidohydrolases"/>
    <property type="match status" value="1"/>
</dbReference>
<dbReference type="PANTHER" id="PTHR11014:SF63">
    <property type="entry name" value="METALLOPEPTIDASE, PUTATIVE (AFU_ORTHOLOGUE AFUA_6G09600)-RELATED"/>
    <property type="match status" value="1"/>
</dbReference>
<dbReference type="PANTHER" id="PTHR11014">
    <property type="entry name" value="PEPTIDASE M20 FAMILY MEMBER"/>
    <property type="match status" value="1"/>
</dbReference>
<keyword evidence="3" id="KW-1185">Reference proteome</keyword>
<dbReference type="RefSeq" id="WP_380071547.1">
    <property type="nucleotide sequence ID" value="NZ_JBHRTO010000001.1"/>
</dbReference>
<dbReference type="Pfam" id="PF01546">
    <property type="entry name" value="Peptidase_M20"/>
    <property type="match status" value="1"/>
</dbReference>
<dbReference type="EMBL" id="JBHRTO010000001">
    <property type="protein sequence ID" value="MFC3179930.1"/>
    <property type="molecule type" value="Genomic_DNA"/>
</dbReference>
<dbReference type="SUPFAM" id="SSF55031">
    <property type="entry name" value="Bacterial exopeptidase dimerisation domain"/>
    <property type="match status" value="1"/>
</dbReference>
<dbReference type="Proteomes" id="UP001595547">
    <property type="component" value="Unassembled WGS sequence"/>
</dbReference>
<proteinExistence type="predicted"/>
<keyword evidence="1" id="KW-0378">Hydrolase</keyword>
<name>A0ABV7ITU9_9RHOB</name>
<comment type="caution">
    <text evidence="2">The sequence shown here is derived from an EMBL/GenBank/DDBJ whole genome shotgun (WGS) entry which is preliminary data.</text>
</comment>
<dbReference type="InterPro" id="IPR002933">
    <property type="entry name" value="Peptidase_M20"/>
</dbReference>
<dbReference type="InterPro" id="IPR017439">
    <property type="entry name" value="Amidohydrolase"/>
</dbReference>
<protein>
    <submittedName>
        <fullName evidence="2">Amidohydrolase</fullName>
    </submittedName>
</protein>
<accession>A0ABV7ITU9</accession>
<evidence type="ECO:0000313" key="2">
    <source>
        <dbReference type="EMBL" id="MFC3179930.1"/>
    </source>
</evidence>
<dbReference type="PIRSF" id="PIRSF005962">
    <property type="entry name" value="Pept_M20D_amidohydro"/>
    <property type="match status" value="1"/>
</dbReference>
<reference evidence="3" key="1">
    <citation type="journal article" date="2019" name="Int. J. Syst. Evol. Microbiol.">
        <title>The Global Catalogue of Microorganisms (GCM) 10K type strain sequencing project: providing services to taxonomists for standard genome sequencing and annotation.</title>
        <authorList>
            <consortium name="The Broad Institute Genomics Platform"/>
            <consortium name="The Broad Institute Genome Sequencing Center for Infectious Disease"/>
            <person name="Wu L."/>
            <person name="Ma J."/>
        </authorList>
    </citation>
    <scope>NUCLEOTIDE SEQUENCE [LARGE SCALE GENOMIC DNA]</scope>
    <source>
        <strain evidence="3">KCTC 52039</strain>
    </source>
</reference>
<sequence length="385" mass="39840">MTGHMLAAIEAILPEAVAWRREFHAYPELSFAEHRTGARVAELLRGFGCDSVEAGWSGTGVVAVINGNRPGRRIGLRADMDALPITEDSGVAFASTVPGVMHACGHDGHTAMLLAAAKHLAGSRDFAGMAVLIFQPGEEAGGGARAMISEGFLARYPIDEVYALHNMPGLAVGAYATRPGPIMAAADMFRIEISGRGGHAAQPHLALDPVMIAGHVLVALQTVVSRNVDPLQAAVLSVSTVVSEGAGACVIPARVVLTGTVRSFDPGVQDLLEDRLRAVVLGVTAAHGGVAEVEYLRDAPATVNDAACAGHAVAVARGISAAVEADVAPMMVSEDFSEFLNAVPGAFMFVGNGDGPLLHHPAYAYNDAGLPYGAAWLAGMMRARG</sequence>
<organism evidence="2 3">
    <name type="scientific">Cypionkella sinensis</name>
    <dbReference type="NCBI Taxonomy" id="1756043"/>
    <lineage>
        <taxon>Bacteria</taxon>
        <taxon>Pseudomonadati</taxon>
        <taxon>Pseudomonadota</taxon>
        <taxon>Alphaproteobacteria</taxon>
        <taxon>Rhodobacterales</taxon>
        <taxon>Paracoccaceae</taxon>
        <taxon>Cypionkella</taxon>
    </lineage>
</organism>